<evidence type="ECO:0000313" key="3">
    <source>
        <dbReference type="Proteomes" id="UP000011131"/>
    </source>
</evidence>
<reference evidence="2 3" key="1">
    <citation type="journal article" date="2013" name="Genome Announc.">
        <title>Complete genome sequence of Myxococcus stipitatus strain DSM 14675, a fruiting myxobacterium.</title>
        <authorList>
            <person name="Huntley S."/>
            <person name="Kneip S."/>
            <person name="Treuner-Lange A."/>
            <person name="Sogaard-Andersen L."/>
        </authorList>
    </citation>
    <scope>NUCLEOTIDE SEQUENCE [LARGE SCALE GENOMIC DNA]</scope>
    <source>
        <strain evidence="3">DSM 14675 / JCM 12634 / Mx s8</strain>
    </source>
</reference>
<dbReference type="Proteomes" id="UP000011131">
    <property type="component" value="Chromosome"/>
</dbReference>
<gene>
    <name evidence="2" type="ordered locus">MYSTI_04515</name>
</gene>
<dbReference type="KEGG" id="msd:MYSTI_04515"/>
<organism evidence="2 3">
    <name type="scientific">Myxococcus stipitatus (strain DSM 14675 / JCM 12634 / Mx s8)</name>
    <dbReference type="NCBI Taxonomy" id="1278073"/>
    <lineage>
        <taxon>Bacteria</taxon>
        <taxon>Pseudomonadati</taxon>
        <taxon>Myxococcota</taxon>
        <taxon>Myxococcia</taxon>
        <taxon>Myxococcales</taxon>
        <taxon>Cystobacterineae</taxon>
        <taxon>Myxococcaceae</taxon>
        <taxon>Myxococcus</taxon>
    </lineage>
</organism>
<feature type="signal peptide" evidence="1">
    <location>
        <begin position="1"/>
        <end position="35"/>
    </location>
</feature>
<evidence type="ECO:0008006" key="4">
    <source>
        <dbReference type="Google" id="ProtNLM"/>
    </source>
</evidence>
<dbReference type="PATRIC" id="fig|1278073.3.peg.4581"/>
<feature type="chain" id="PRO_5003983887" description="Lipoprotein" evidence="1">
    <location>
        <begin position="36"/>
        <end position="214"/>
    </location>
</feature>
<proteinExistence type="predicted"/>
<keyword evidence="1" id="KW-0732">Signal</keyword>
<protein>
    <recommendedName>
        <fullName evidence="4">Lipoprotein</fullName>
    </recommendedName>
</protein>
<dbReference type="eggNOG" id="ENOG5031DRD">
    <property type="taxonomic scope" value="Bacteria"/>
</dbReference>
<dbReference type="HOGENOM" id="CLU_1376870_0_0_7"/>
<dbReference type="AlphaFoldDB" id="L7UDX5"/>
<keyword evidence="3" id="KW-1185">Reference proteome</keyword>
<evidence type="ECO:0000313" key="2">
    <source>
        <dbReference type="EMBL" id="AGC45807.1"/>
    </source>
</evidence>
<name>L7UDX5_MYXSD</name>
<accession>L7UDX5</accession>
<dbReference type="EMBL" id="CP004025">
    <property type="protein sequence ID" value="AGC45807.1"/>
    <property type="molecule type" value="Genomic_DNA"/>
</dbReference>
<sequence length="214" mass="22493">MTSVCSPTVTARFSMFRRTLPVFPMMLALSLTACGDELNPERVPPQSVWVTSRVGTHSELRTLSYDLFPGGYLGFVREGTPSLGACATFAPGGSLGVDGDSRACMVLDLDNAVLGTGPKKFKVAGQSSYTVAGSSATFTPGAGHSPEIKNAYASIFCAASDRADAVQDVSGRVVLEENSDTRLSGYVVATSIGKTVGCTFGDKTEVNIRFDIAR</sequence>
<dbReference type="STRING" id="1278073.MYSTI_04515"/>
<evidence type="ECO:0000256" key="1">
    <source>
        <dbReference type="SAM" id="SignalP"/>
    </source>
</evidence>